<keyword evidence="2" id="KW-1185">Reference proteome</keyword>
<accession>A0A0M2NB20</accession>
<dbReference type="AlphaFoldDB" id="A0A0M2NB20"/>
<comment type="caution">
    <text evidence="1">The sequence shown here is derived from an EMBL/GenBank/DDBJ whole genome shotgun (WGS) entry which is preliminary data.</text>
</comment>
<sequence>MIPVHTCTADGHSPFADKALLHKQYVQQGLFSFSIEIE</sequence>
<organism evidence="1 2">
    <name type="scientific">Christensenella hongkongensis</name>
    <dbReference type="NCBI Taxonomy" id="270498"/>
    <lineage>
        <taxon>Bacteria</taxon>
        <taxon>Bacillati</taxon>
        <taxon>Bacillota</taxon>
        <taxon>Clostridia</taxon>
        <taxon>Christensenellales</taxon>
        <taxon>Christensenellaceae</taxon>
        <taxon>Christensenella</taxon>
    </lineage>
</organism>
<name>A0A0M2NB20_9FIRM</name>
<evidence type="ECO:0000313" key="2">
    <source>
        <dbReference type="Proteomes" id="UP000034076"/>
    </source>
</evidence>
<dbReference type="Proteomes" id="UP000034076">
    <property type="component" value="Unassembled WGS sequence"/>
</dbReference>
<dbReference type="EMBL" id="LAYJ01000133">
    <property type="protein sequence ID" value="KKI49443.1"/>
    <property type="molecule type" value="Genomic_DNA"/>
</dbReference>
<dbReference type="STRING" id="270498.CHK_3021"/>
<proteinExistence type="predicted"/>
<gene>
    <name evidence="1" type="ORF">CHK_3021</name>
</gene>
<reference evidence="1 2" key="1">
    <citation type="submission" date="2015-04" db="EMBL/GenBank/DDBJ databases">
        <title>Draft genome sequence of bacteremic isolate Catabacter hongkongensis type strain HKU16T.</title>
        <authorList>
            <person name="Lau S.K."/>
            <person name="Teng J.L."/>
            <person name="Huang Y."/>
            <person name="Curreem S.O."/>
            <person name="Tsui S.K."/>
            <person name="Woo P.C."/>
        </authorList>
    </citation>
    <scope>NUCLEOTIDE SEQUENCE [LARGE SCALE GENOMIC DNA]</scope>
    <source>
        <strain evidence="1 2">HKU16</strain>
    </source>
</reference>
<evidence type="ECO:0000313" key="1">
    <source>
        <dbReference type="EMBL" id="KKI49443.1"/>
    </source>
</evidence>
<protein>
    <submittedName>
        <fullName evidence="1">Uncharacterized protein</fullName>
    </submittedName>
</protein>